<evidence type="ECO:0000313" key="2">
    <source>
        <dbReference type="Proteomes" id="UP000790709"/>
    </source>
</evidence>
<accession>A0ACB8BN57</accession>
<evidence type="ECO:0000313" key="1">
    <source>
        <dbReference type="EMBL" id="KAH7927310.1"/>
    </source>
</evidence>
<organism evidence="1 2">
    <name type="scientific">Leucogyrophana mollusca</name>
    <dbReference type="NCBI Taxonomy" id="85980"/>
    <lineage>
        <taxon>Eukaryota</taxon>
        <taxon>Fungi</taxon>
        <taxon>Dikarya</taxon>
        <taxon>Basidiomycota</taxon>
        <taxon>Agaricomycotina</taxon>
        <taxon>Agaricomycetes</taxon>
        <taxon>Agaricomycetidae</taxon>
        <taxon>Boletales</taxon>
        <taxon>Boletales incertae sedis</taxon>
        <taxon>Leucogyrophana</taxon>
    </lineage>
</organism>
<gene>
    <name evidence="1" type="ORF">BV22DRAFT_287098</name>
</gene>
<proteinExistence type="predicted"/>
<protein>
    <submittedName>
        <fullName evidence="1">Uncharacterized protein</fullName>
    </submittedName>
</protein>
<name>A0ACB8BN57_9AGAM</name>
<reference evidence="1" key="1">
    <citation type="journal article" date="2021" name="New Phytol.">
        <title>Evolutionary innovations through gain and loss of genes in the ectomycorrhizal Boletales.</title>
        <authorList>
            <person name="Wu G."/>
            <person name="Miyauchi S."/>
            <person name="Morin E."/>
            <person name="Kuo A."/>
            <person name="Drula E."/>
            <person name="Varga T."/>
            <person name="Kohler A."/>
            <person name="Feng B."/>
            <person name="Cao Y."/>
            <person name="Lipzen A."/>
            <person name="Daum C."/>
            <person name="Hundley H."/>
            <person name="Pangilinan J."/>
            <person name="Johnson J."/>
            <person name="Barry K."/>
            <person name="LaButti K."/>
            <person name="Ng V."/>
            <person name="Ahrendt S."/>
            <person name="Min B."/>
            <person name="Choi I.G."/>
            <person name="Park H."/>
            <person name="Plett J.M."/>
            <person name="Magnuson J."/>
            <person name="Spatafora J.W."/>
            <person name="Nagy L.G."/>
            <person name="Henrissat B."/>
            <person name="Grigoriev I.V."/>
            <person name="Yang Z.L."/>
            <person name="Xu J."/>
            <person name="Martin F.M."/>
        </authorList>
    </citation>
    <scope>NUCLEOTIDE SEQUENCE</scope>
    <source>
        <strain evidence="1">KUC20120723A-06</strain>
    </source>
</reference>
<keyword evidence="2" id="KW-1185">Reference proteome</keyword>
<dbReference type="Proteomes" id="UP000790709">
    <property type="component" value="Unassembled WGS sequence"/>
</dbReference>
<sequence>MCMPRSPQTCEQQGFPSLCYARCLEFSFLYSFDLQTEGSCGCEPKRSKTIRRHVSDINNPSLSMLLRHMIRSGKTFQTPWEWPSGMGSMCQGRLEPSKSCYHCYDAWSKFSLPMLNLAKSSGSPMSRRDEHGAKILLFRGHNQSRDADGQKRHTQQDGHDIIVGLSPIGDLSDMPLRARTRRQDPVNRRHGLPAG</sequence>
<dbReference type="EMBL" id="MU266368">
    <property type="protein sequence ID" value="KAH7927310.1"/>
    <property type="molecule type" value="Genomic_DNA"/>
</dbReference>
<comment type="caution">
    <text evidence="1">The sequence shown here is derived from an EMBL/GenBank/DDBJ whole genome shotgun (WGS) entry which is preliminary data.</text>
</comment>